<dbReference type="InterPro" id="IPR029058">
    <property type="entry name" value="AB_hydrolase_fold"/>
</dbReference>
<name>A0A2T5J9X7_9SPHI</name>
<dbReference type="GO" id="GO:0016787">
    <property type="term" value="F:hydrolase activity"/>
    <property type="evidence" value="ECO:0007669"/>
    <property type="project" value="UniProtKB-KW"/>
</dbReference>
<accession>A0A2T5J9X7</accession>
<evidence type="ECO:0000313" key="3">
    <source>
        <dbReference type="Proteomes" id="UP000244168"/>
    </source>
</evidence>
<keyword evidence="2" id="KW-0378">Hydrolase</keyword>
<evidence type="ECO:0000313" key="2">
    <source>
        <dbReference type="EMBL" id="PTQ96857.1"/>
    </source>
</evidence>
<dbReference type="EMBL" id="QAOQ01000004">
    <property type="protein sequence ID" value="PTQ96857.1"/>
    <property type="molecule type" value="Genomic_DNA"/>
</dbReference>
<dbReference type="Gene3D" id="3.40.50.1820">
    <property type="entry name" value="alpha/beta hydrolase"/>
    <property type="match status" value="1"/>
</dbReference>
<organism evidence="2 3">
    <name type="scientific">Mucilaginibacter yixingensis</name>
    <dbReference type="NCBI Taxonomy" id="1295612"/>
    <lineage>
        <taxon>Bacteria</taxon>
        <taxon>Pseudomonadati</taxon>
        <taxon>Bacteroidota</taxon>
        <taxon>Sphingobacteriia</taxon>
        <taxon>Sphingobacteriales</taxon>
        <taxon>Sphingobacteriaceae</taxon>
        <taxon>Mucilaginibacter</taxon>
    </lineage>
</organism>
<protein>
    <submittedName>
        <fullName evidence="2">Alpha/beta hydrolase family protein</fullName>
    </submittedName>
</protein>
<comment type="caution">
    <text evidence="2">The sequence shown here is derived from an EMBL/GenBank/DDBJ whole genome shotgun (WGS) entry which is preliminary data.</text>
</comment>
<gene>
    <name evidence="2" type="ORF">C8P68_104349</name>
</gene>
<dbReference type="Pfam" id="PF12697">
    <property type="entry name" value="Abhydrolase_6"/>
    <property type="match status" value="1"/>
</dbReference>
<evidence type="ECO:0000259" key="1">
    <source>
        <dbReference type="Pfam" id="PF12697"/>
    </source>
</evidence>
<dbReference type="Proteomes" id="UP000244168">
    <property type="component" value="Unassembled WGS sequence"/>
</dbReference>
<reference evidence="2 3" key="1">
    <citation type="submission" date="2018-04" db="EMBL/GenBank/DDBJ databases">
        <title>Genomic Encyclopedia of Archaeal and Bacterial Type Strains, Phase II (KMG-II): from individual species to whole genera.</title>
        <authorList>
            <person name="Goeker M."/>
        </authorList>
    </citation>
    <scope>NUCLEOTIDE SEQUENCE [LARGE SCALE GENOMIC DNA]</scope>
    <source>
        <strain evidence="2 3">DSM 26809</strain>
    </source>
</reference>
<dbReference type="InterPro" id="IPR000073">
    <property type="entry name" value="AB_hydrolase_1"/>
</dbReference>
<feature type="domain" description="AB hydrolase-1" evidence="1">
    <location>
        <begin position="39"/>
        <end position="206"/>
    </location>
</feature>
<dbReference type="SUPFAM" id="SSF53474">
    <property type="entry name" value="alpha/beta-Hydrolases"/>
    <property type="match status" value="1"/>
</dbReference>
<dbReference type="OrthoDB" id="659408at2"/>
<keyword evidence="3" id="KW-1185">Reference proteome</keyword>
<dbReference type="AlphaFoldDB" id="A0A2T5J9X7"/>
<dbReference type="RefSeq" id="WP_107828800.1">
    <property type="nucleotide sequence ID" value="NZ_CP160205.1"/>
</dbReference>
<proteinExistence type="predicted"/>
<sequence length="216" mass="24530">MSRVFMIPGMGADSRIYQHIKTDGYEQVLVNWFEPDENDSLVSYAQKIKAQYGIADGDIVIGNSLGGMMAMEISKTLRLKKTILISSIKTINEAPGYFKLFRALPVYKILPGWLITHSTKIARHVVGNIGKHQMNLFADMLHQSSVRFLKWSMGAVLRWDNQIIPENTFHIVGDNDRVFDHHRIKNAAVVHGGTHIMIFDRAREINQWLATVLAVE</sequence>